<proteinExistence type="predicted"/>
<protein>
    <submittedName>
        <fullName evidence="1">Uncharacterized protein</fullName>
    </submittedName>
</protein>
<dbReference type="EMBL" id="JAAGMR010000294">
    <property type="protein sequence ID" value="NEB95099.1"/>
    <property type="molecule type" value="Genomic_DNA"/>
</dbReference>
<dbReference type="AlphaFoldDB" id="A0A7K3QYX7"/>
<reference evidence="1 2" key="1">
    <citation type="submission" date="2020-01" db="EMBL/GenBank/DDBJ databases">
        <title>Insect and environment-associated Actinomycetes.</title>
        <authorList>
            <person name="Currrie C."/>
            <person name="Chevrette M."/>
            <person name="Carlson C."/>
            <person name="Stubbendieck R."/>
            <person name="Wendt-Pienkowski E."/>
        </authorList>
    </citation>
    <scope>NUCLEOTIDE SEQUENCE [LARGE SCALE GENOMIC DNA]</scope>
    <source>
        <strain evidence="1 2">SID7754</strain>
    </source>
</reference>
<evidence type="ECO:0000313" key="1">
    <source>
        <dbReference type="EMBL" id="NEB95099.1"/>
    </source>
</evidence>
<dbReference type="RefSeq" id="WP_164193412.1">
    <property type="nucleotide sequence ID" value="NZ_JAAGMR010000294.1"/>
</dbReference>
<dbReference type="Proteomes" id="UP000470520">
    <property type="component" value="Unassembled WGS sequence"/>
</dbReference>
<sequence length="59" mass="6703">MSRGSHLWVRWEGEEVACVILRPCGMVDATADPIRREACTLFADHSPGHSWQFSDMLQD</sequence>
<comment type="caution">
    <text evidence="1">The sequence shown here is derived from an EMBL/GenBank/DDBJ whole genome shotgun (WGS) entry which is preliminary data.</text>
</comment>
<name>A0A7K3QYX7_9ACTN</name>
<evidence type="ECO:0000313" key="2">
    <source>
        <dbReference type="Proteomes" id="UP000470520"/>
    </source>
</evidence>
<gene>
    <name evidence="1" type="ORF">G3I21_26050</name>
</gene>
<accession>A0A7K3QYX7</accession>
<organism evidence="1 2">
    <name type="scientific">Streptomyces bauhiniae</name>
    <dbReference type="NCBI Taxonomy" id="2340725"/>
    <lineage>
        <taxon>Bacteria</taxon>
        <taxon>Bacillati</taxon>
        <taxon>Actinomycetota</taxon>
        <taxon>Actinomycetes</taxon>
        <taxon>Kitasatosporales</taxon>
        <taxon>Streptomycetaceae</taxon>
        <taxon>Streptomyces</taxon>
    </lineage>
</organism>